<dbReference type="PANTHER" id="PTHR37290:SF1">
    <property type="entry name" value="INNER MEMBRANE PROTEIN YIAA"/>
    <property type="match status" value="1"/>
</dbReference>
<evidence type="ECO:0000313" key="4">
    <source>
        <dbReference type="Proteomes" id="UP001203423"/>
    </source>
</evidence>
<evidence type="ECO:0000313" key="3">
    <source>
        <dbReference type="EMBL" id="MCL1127445.1"/>
    </source>
</evidence>
<dbReference type="Proteomes" id="UP001203423">
    <property type="component" value="Unassembled WGS sequence"/>
</dbReference>
<accession>A0ABT0LIF7</accession>
<protein>
    <recommendedName>
        <fullName evidence="2">YiaAB two helix domain-containing protein</fullName>
    </recommendedName>
</protein>
<evidence type="ECO:0000256" key="1">
    <source>
        <dbReference type="SAM" id="Phobius"/>
    </source>
</evidence>
<comment type="caution">
    <text evidence="3">The sequence shown here is derived from an EMBL/GenBank/DDBJ whole genome shotgun (WGS) entry which is preliminary data.</text>
</comment>
<proteinExistence type="predicted"/>
<dbReference type="InterPro" id="IPR008024">
    <property type="entry name" value="YiaAB"/>
</dbReference>
<dbReference type="EMBL" id="JAKIKS010000160">
    <property type="protein sequence ID" value="MCL1127445.1"/>
    <property type="molecule type" value="Genomic_DNA"/>
</dbReference>
<dbReference type="Pfam" id="PF05360">
    <property type="entry name" value="YiaAB"/>
    <property type="match status" value="2"/>
</dbReference>
<keyword evidence="1" id="KW-0812">Transmembrane</keyword>
<feature type="domain" description="YiaAB two helix" evidence="2">
    <location>
        <begin position="50"/>
        <end position="102"/>
    </location>
</feature>
<gene>
    <name evidence="3" type="ORF">L2764_23965</name>
</gene>
<feature type="transmembrane region" description="Helical" evidence="1">
    <location>
        <begin position="49"/>
        <end position="68"/>
    </location>
</feature>
<dbReference type="RefSeq" id="WP_248942893.1">
    <property type="nucleotide sequence ID" value="NZ_JAKIKS010000160.1"/>
</dbReference>
<feature type="transmembrane region" description="Helical" evidence="1">
    <location>
        <begin position="80"/>
        <end position="100"/>
    </location>
</feature>
<keyword evidence="1" id="KW-1133">Transmembrane helix</keyword>
<dbReference type="PANTHER" id="PTHR37290">
    <property type="entry name" value="INNER MEMBRANE PROTEIN YIAA-RELATED"/>
    <property type="match status" value="1"/>
</dbReference>
<name>A0ABT0LIF7_9GAMM</name>
<sequence>MLLIQSIYFTAIRYVFKVTRKGLSLTQQENVKMTSHLSYNHHLNQPTKAYIAATWVTLAIGVIGYLMGLWNATIALNEKGYYFAIFLLAMFSAVTLQKTVRDREEGIPVTSVFLGMCWFAFSAAIALLVVGLFNAQFALSEKGFYGMAFIVSLFAIITVQKNTRDLTNEQGITDPAAFPNMSNSLGTAGEVTEVMDKL</sequence>
<keyword evidence="1" id="KW-0472">Membrane</keyword>
<feature type="transmembrane region" description="Helical" evidence="1">
    <location>
        <begin position="143"/>
        <end position="159"/>
    </location>
</feature>
<dbReference type="NCBIfam" id="NF008482">
    <property type="entry name" value="PRK11383.1"/>
    <property type="match status" value="1"/>
</dbReference>
<dbReference type="InterPro" id="IPR038972">
    <property type="entry name" value="YiaA-like"/>
</dbReference>
<evidence type="ECO:0000259" key="2">
    <source>
        <dbReference type="Pfam" id="PF05360"/>
    </source>
</evidence>
<reference evidence="3 4" key="1">
    <citation type="submission" date="2022-01" db="EMBL/GenBank/DDBJ databases">
        <title>Whole genome-based taxonomy of the Shewanellaceae.</title>
        <authorList>
            <person name="Martin-Rodriguez A.J."/>
        </authorList>
    </citation>
    <scope>NUCLEOTIDE SEQUENCE [LARGE SCALE GENOMIC DNA]</scope>
    <source>
        <strain evidence="3 4">DSM 17177</strain>
    </source>
</reference>
<organism evidence="3 4">
    <name type="scientific">Shewanella surugensis</name>
    <dbReference type="NCBI Taxonomy" id="212020"/>
    <lineage>
        <taxon>Bacteria</taxon>
        <taxon>Pseudomonadati</taxon>
        <taxon>Pseudomonadota</taxon>
        <taxon>Gammaproteobacteria</taxon>
        <taxon>Alteromonadales</taxon>
        <taxon>Shewanellaceae</taxon>
        <taxon>Shewanella</taxon>
    </lineage>
</organism>
<keyword evidence="4" id="KW-1185">Reference proteome</keyword>
<feature type="transmembrane region" description="Helical" evidence="1">
    <location>
        <begin position="112"/>
        <end position="137"/>
    </location>
</feature>
<feature type="domain" description="YiaAB two helix" evidence="2">
    <location>
        <begin position="113"/>
        <end position="165"/>
    </location>
</feature>